<evidence type="ECO:0000313" key="5">
    <source>
        <dbReference type="Proteomes" id="UP001205998"/>
    </source>
</evidence>
<dbReference type="Proteomes" id="UP001205998">
    <property type="component" value="Unassembled WGS sequence"/>
</dbReference>
<proteinExistence type="predicted"/>
<dbReference type="Gene3D" id="2.60.40.10">
    <property type="entry name" value="Immunoglobulins"/>
    <property type="match status" value="1"/>
</dbReference>
<keyword evidence="2" id="KW-0812">Transmembrane</keyword>
<dbReference type="EMBL" id="MU548165">
    <property type="protein sequence ID" value="KAI5627907.1"/>
    <property type="molecule type" value="Genomic_DNA"/>
</dbReference>
<evidence type="ECO:0000259" key="3">
    <source>
        <dbReference type="PROSITE" id="PS50835"/>
    </source>
</evidence>
<comment type="caution">
    <text evidence="4">The sequence shown here is derived from an EMBL/GenBank/DDBJ whole genome shotgun (WGS) entry which is preliminary data.</text>
</comment>
<gene>
    <name evidence="4" type="ORF">C0J50_3173</name>
</gene>
<keyword evidence="5" id="KW-1185">Reference proteome</keyword>
<evidence type="ECO:0000256" key="2">
    <source>
        <dbReference type="SAM" id="Phobius"/>
    </source>
</evidence>
<keyword evidence="2" id="KW-0472">Membrane</keyword>
<dbReference type="AlphaFoldDB" id="A0AAD5B5S7"/>
<evidence type="ECO:0000256" key="1">
    <source>
        <dbReference type="SAM" id="MobiDB-lite"/>
    </source>
</evidence>
<feature type="region of interest" description="Disordered" evidence="1">
    <location>
        <begin position="1"/>
        <end position="20"/>
    </location>
</feature>
<protein>
    <recommendedName>
        <fullName evidence="3">Ig-like domain-containing protein</fullName>
    </recommendedName>
</protein>
<name>A0AAD5B5S7_SILAS</name>
<dbReference type="SUPFAM" id="SSF48726">
    <property type="entry name" value="Immunoglobulin"/>
    <property type="match status" value="1"/>
</dbReference>
<dbReference type="Pfam" id="PF07654">
    <property type="entry name" value="C1-set"/>
    <property type="match status" value="1"/>
</dbReference>
<sequence length="199" mass="22705">MSSKNADGNDKDKVIEPTVHVYPVSKPQNQKSVLLCEAKGMVPDLVRFRWEAKDNNNNKDVPLKDDDQLEQRDQDSEVRITSILIVEESKATNSRFTCSVQHGTTGEKKHVIPTEEEIRKSKQIPSKTPTCPPKKAVAKAEMEEEEENMNIGVLKIDRSLYLFSMTYVILLVKNVLYFCTIFVLLFKRSLASTEFIKAR</sequence>
<accession>A0AAD5B5S7</accession>
<organism evidence="4 5">
    <name type="scientific">Silurus asotus</name>
    <name type="common">Amur catfish</name>
    <name type="synonym">Parasilurus asotus</name>
    <dbReference type="NCBI Taxonomy" id="30991"/>
    <lineage>
        <taxon>Eukaryota</taxon>
        <taxon>Metazoa</taxon>
        <taxon>Chordata</taxon>
        <taxon>Craniata</taxon>
        <taxon>Vertebrata</taxon>
        <taxon>Euteleostomi</taxon>
        <taxon>Actinopterygii</taxon>
        <taxon>Neopterygii</taxon>
        <taxon>Teleostei</taxon>
        <taxon>Ostariophysi</taxon>
        <taxon>Siluriformes</taxon>
        <taxon>Siluridae</taxon>
        <taxon>Silurus</taxon>
    </lineage>
</organism>
<dbReference type="InterPro" id="IPR007110">
    <property type="entry name" value="Ig-like_dom"/>
</dbReference>
<dbReference type="InterPro" id="IPR013783">
    <property type="entry name" value="Ig-like_fold"/>
</dbReference>
<keyword evidence="2" id="KW-1133">Transmembrane helix</keyword>
<feature type="transmembrane region" description="Helical" evidence="2">
    <location>
        <begin position="160"/>
        <end position="186"/>
    </location>
</feature>
<dbReference type="InterPro" id="IPR036179">
    <property type="entry name" value="Ig-like_dom_sf"/>
</dbReference>
<dbReference type="InterPro" id="IPR003597">
    <property type="entry name" value="Ig_C1-set"/>
</dbReference>
<feature type="domain" description="Ig-like" evidence="3">
    <location>
        <begin position="17"/>
        <end position="114"/>
    </location>
</feature>
<reference evidence="4" key="1">
    <citation type="submission" date="2018-07" db="EMBL/GenBank/DDBJ databases">
        <title>Comparative genomics of catfishes provides insights into carnivory and benthic adaptation.</title>
        <authorList>
            <person name="Zhang Y."/>
            <person name="Wang D."/>
            <person name="Peng Z."/>
            <person name="Zheng S."/>
            <person name="Shao F."/>
            <person name="Tao W."/>
        </authorList>
    </citation>
    <scope>NUCLEOTIDE SEQUENCE</scope>
    <source>
        <strain evidence="4">Chongqing</strain>
    </source>
</reference>
<evidence type="ECO:0000313" key="4">
    <source>
        <dbReference type="EMBL" id="KAI5627907.1"/>
    </source>
</evidence>
<dbReference type="PROSITE" id="PS50835">
    <property type="entry name" value="IG_LIKE"/>
    <property type="match status" value="1"/>
</dbReference>